<evidence type="ECO:0000256" key="1">
    <source>
        <dbReference type="ARBA" id="ARBA00022737"/>
    </source>
</evidence>
<dbReference type="GO" id="GO:0030992">
    <property type="term" value="C:intraciliary transport particle B"/>
    <property type="evidence" value="ECO:0007669"/>
    <property type="project" value="TreeGrafter"/>
</dbReference>
<sequence>MLLLRLPLHLARPPFRLLLGLSHGQQVSAMVLANLCVSYIMTSLNEKAEDLLRQVEKEEERMSYSDPDRQCFHLCIINLVIGTLYCAKGNFEFGISRIIKSLDPLSRKLQADTWFYAKRCLLALIETLAKHMITLKDSSFTEILDFLKGAETHGKGISTVIGLDPEGRQKKAANTVSVQARALRRMFIRLIQA</sequence>
<dbReference type="EMBL" id="HBKN01013017">
    <property type="protein sequence ID" value="CAE2286297.1"/>
    <property type="molecule type" value="Transcribed_RNA"/>
</dbReference>
<name>A0A7S4NHA7_GUITH</name>
<keyword evidence="2" id="KW-0802">TPR repeat</keyword>
<gene>
    <name evidence="3" type="ORF">GTHE00462_LOCUS10155</name>
</gene>
<dbReference type="PANTHER" id="PTHR20931:SF0">
    <property type="entry name" value="TETRATRICOPEPTIDE REPEAT PROTEIN 30"/>
    <property type="match status" value="1"/>
</dbReference>
<organism evidence="3">
    <name type="scientific">Guillardia theta</name>
    <name type="common">Cryptophyte</name>
    <name type="synonym">Cryptomonas phi</name>
    <dbReference type="NCBI Taxonomy" id="55529"/>
    <lineage>
        <taxon>Eukaryota</taxon>
        <taxon>Cryptophyceae</taxon>
        <taxon>Pyrenomonadales</taxon>
        <taxon>Geminigeraceae</taxon>
        <taxon>Guillardia</taxon>
    </lineage>
</organism>
<dbReference type="GO" id="GO:0120170">
    <property type="term" value="F:intraciliary transport particle B binding"/>
    <property type="evidence" value="ECO:0007669"/>
    <property type="project" value="TreeGrafter"/>
</dbReference>
<evidence type="ECO:0000256" key="2">
    <source>
        <dbReference type="ARBA" id="ARBA00022803"/>
    </source>
</evidence>
<dbReference type="AlphaFoldDB" id="A0A7S4NHA7"/>
<accession>A0A7S4NHA7</accession>
<dbReference type="GO" id="GO:0005879">
    <property type="term" value="C:axonemal microtubule"/>
    <property type="evidence" value="ECO:0007669"/>
    <property type="project" value="TreeGrafter"/>
</dbReference>
<evidence type="ECO:0000313" key="3">
    <source>
        <dbReference type="EMBL" id="CAE2286297.1"/>
    </source>
</evidence>
<keyword evidence="1" id="KW-0677">Repeat</keyword>
<proteinExistence type="predicted"/>
<protein>
    <recommendedName>
        <fullName evidence="4">Cohesin loading complex subunit SCC4 homolog</fullName>
    </recommendedName>
</protein>
<evidence type="ECO:0008006" key="4">
    <source>
        <dbReference type="Google" id="ProtNLM"/>
    </source>
</evidence>
<dbReference type="InterPro" id="IPR039941">
    <property type="entry name" value="TT30"/>
</dbReference>
<dbReference type="GO" id="GO:0042073">
    <property type="term" value="P:intraciliary transport"/>
    <property type="evidence" value="ECO:0007669"/>
    <property type="project" value="TreeGrafter"/>
</dbReference>
<dbReference type="PANTHER" id="PTHR20931">
    <property type="entry name" value="TETRATRICOPEPTIDE REPEAT PROTEIN 30"/>
    <property type="match status" value="1"/>
</dbReference>
<reference evidence="3" key="1">
    <citation type="submission" date="2021-01" db="EMBL/GenBank/DDBJ databases">
        <authorList>
            <person name="Corre E."/>
            <person name="Pelletier E."/>
            <person name="Niang G."/>
            <person name="Scheremetjew M."/>
            <person name="Finn R."/>
            <person name="Kale V."/>
            <person name="Holt S."/>
            <person name="Cochrane G."/>
            <person name="Meng A."/>
            <person name="Brown T."/>
            <person name="Cohen L."/>
        </authorList>
    </citation>
    <scope>NUCLEOTIDE SEQUENCE</scope>
    <source>
        <strain evidence="3">CCMP 2712</strain>
    </source>
</reference>